<evidence type="ECO:0000313" key="3">
    <source>
        <dbReference type="EMBL" id="ACB50586.1"/>
    </source>
</evidence>
<protein>
    <recommendedName>
        <fullName evidence="2">Putative restriction endonuclease domain-containing protein</fullName>
    </recommendedName>
</protein>
<feature type="coiled-coil region" evidence="1">
    <location>
        <begin position="197"/>
        <end position="230"/>
    </location>
</feature>
<dbReference type="InterPro" id="IPR008538">
    <property type="entry name" value="Uma2"/>
</dbReference>
<proteinExistence type="predicted"/>
<sequence length="234" mass="27490">MLLNYNPRHCLPSAEDLPDSDDTPVDNELQDLIPHVLKDILALIWEERMDWYFGVDMGIYYDPENPTEVIVPDGFLSLGVPRIIDSDLRLSYVLWDELVIPTMILEVVSQTRRGEYTQKKEDYAKMGVLYYVIYNPLRKRKARLEVYQLNNGEYELLAGEPVWLSEIDLGIGREIGVYQGVEREWLYWYDRQGKRYLTSHEKAREAQQEALQAQERAKLLEERLRSLGIDPHEL</sequence>
<evidence type="ECO:0000256" key="1">
    <source>
        <dbReference type="SAM" id="Coils"/>
    </source>
</evidence>
<dbReference type="Pfam" id="PF05685">
    <property type="entry name" value="Uma2"/>
    <property type="match status" value="1"/>
</dbReference>
<dbReference type="RefSeq" id="WP_009544063.1">
    <property type="nucleotide sequence ID" value="NC_010546.1"/>
</dbReference>
<dbReference type="PANTHER" id="PTHR33352:SF3">
    <property type="entry name" value="SLR1612 PROTEIN"/>
    <property type="match status" value="1"/>
</dbReference>
<keyword evidence="4" id="KW-1185">Reference proteome</keyword>
<dbReference type="PANTHER" id="PTHR33352">
    <property type="entry name" value="SLR1095 PROTEIN"/>
    <property type="match status" value="1"/>
</dbReference>
<dbReference type="Gene3D" id="3.90.1570.10">
    <property type="entry name" value="tt1808, chain A"/>
    <property type="match status" value="1"/>
</dbReference>
<dbReference type="eggNOG" id="COG4636">
    <property type="taxonomic scope" value="Bacteria"/>
</dbReference>
<dbReference type="AlphaFoldDB" id="B1WVJ9"/>
<dbReference type="OrthoDB" id="428258at2"/>
<dbReference type="CDD" id="cd06260">
    <property type="entry name" value="DUF820-like"/>
    <property type="match status" value="1"/>
</dbReference>
<feature type="domain" description="Putative restriction endonuclease" evidence="2">
    <location>
        <begin position="44"/>
        <end position="160"/>
    </location>
</feature>
<organism evidence="3 4">
    <name type="scientific">Crocosphaera subtropica (strain ATCC 51142 / BH68)</name>
    <name type="common">Cyanothece sp. (strain ATCC 51142)</name>
    <dbReference type="NCBI Taxonomy" id="43989"/>
    <lineage>
        <taxon>Bacteria</taxon>
        <taxon>Bacillati</taxon>
        <taxon>Cyanobacteriota</taxon>
        <taxon>Cyanophyceae</taxon>
        <taxon>Oscillatoriophycideae</taxon>
        <taxon>Chroococcales</taxon>
        <taxon>Aphanothecaceae</taxon>
        <taxon>Crocosphaera</taxon>
        <taxon>Crocosphaera subtropica</taxon>
    </lineage>
</organism>
<dbReference type="InterPro" id="IPR011335">
    <property type="entry name" value="Restrct_endonuc-II-like"/>
</dbReference>
<gene>
    <name evidence="3" type="ordered locus">cce_1236</name>
</gene>
<dbReference type="Proteomes" id="UP000001203">
    <property type="component" value="Chromosome circular"/>
</dbReference>
<dbReference type="SUPFAM" id="SSF52980">
    <property type="entry name" value="Restriction endonuclease-like"/>
    <property type="match status" value="1"/>
</dbReference>
<dbReference type="InterPro" id="IPR012296">
    <property type="entry name" value="Nuclease_put_TT1808"/>
</dbReference>
<dbReference type="KEGG" id="cyt:cce_1236"/>
<dbReference type="HOGENOM" id="CLU_075279_2_0_3"/>
<dbReference type="EMBL" id="CP000806">
    <property type="protein sequence ID" value="ACB50586.1"/>
    <property type="molecule type" value="Genomic_DNA"/>
</dbReference>
<reference evidence="3 4" key="1">
    <citation type="journal article" date="2008" name="Proc. Natl. Acad. Sci. U.S.A.">
        <title>The genome of Cyanothece 51142, a unicellular diazotrophic cyanobacterium important in the marine nitrogen cycle.</title>
        <authorList>
            <person name="Welsh E.A."/>
            <person name="Liberton M."/>
            <person name="Stoeckel J."/>
            <person name="Loh T."/>
            <person name="Elvitigala T."/>
            <person name="Wang C."/>
            <person name="Wollam A."/>
            <person name="Fulton R.S."/>
            <person name="Clifton S.W."/>
            <person name="Jacobs J.M."/>
            <person name="Aurora R."/>
            <person name="Ghosh B.K."/>
            <person name="Sherman L.A."/>
            <person name="Smith R.D."/>
            <person name="Wilson R.K."/>
            <person name="Pakrasi H.B."/>
        </authorList>
    </citation>
    <scope>NUCLEOTIDE SEQUENCE [LARGE SCALE GENOMIC DNA]</scope>
    <source>
        <strain evidence="4">ATCC 51142 / BH68</strain>
    </source>
</reference>
<keyword evidence="1" id="KW-0175">Coiled coil</keyword>
<accession>B1WVJ9</accession>
<name>B1WVJ9_CROS5</name>
<dbReference type="STRING" id="43989.cce_1236"/>
<evidence type="ECO:0000313" key="4">
    <source>
        <dbReference type="Proteomes" id="UP000001203"/>
    </source>
</evidence>
<evidence type="ECO:0000259" key="2">
    <source>
        <dbReference type="Pfam" id="PF05685"/>
    </source>
</evidence>